<feature type="compositionally biased region" description="Low complexity" evidence="1">
    <location>
        <begin position="10"/>
        <end position="21"/>
    </location>
</feature>
<accession>A0A9D3XUM1</accession>
<evidence type="ECO:0000313" key="2">
    <source>
        <dbReference type="EMBL" id="KAH1187129.1"/>
    </source>
</evidence>
<protein>
    <submittedName>
        <fullName evidence="2">Uncharacterized protein</fullName>
    </submittedName>
</protein>
<sequence>MGRKAPQPVPAATAAPRPAVPGRLLRCPPPGSAQTPLPTAAPPPGSSTAPGPRPRSQLFATPHPPPPGAVRSCRRRLGGSRLLPSAGSGRSRGAQRVPGPGAGAPRPLCGEVSPTPAPRPG</sequence>
<feature type="compositionally biased region" description="Low complexity" evidence="1">
    <location>
        <begin position="79"/>
        <end position="107"/>
    </location>
</feature>
<gene>
    <name evidence="2" type="ORF">KIL84_019878</name>
</gene>
<evidence type="ECO:0000313" key="3">
    <source>
        <dbReference type="Proteomes" id="UP000827986"/>
    </source>
</evidence>
<reference evidence="2" key="1">
    <citation type="submission" date="2021-09" db="EMBL/GenBank/DDBJ databases">
        <title>The genome of Mauremys mutica provides insights into the evolution of semi-aquatic lifestyle.</title>
        <authorList>
            <person name="Gong S."/>
            <person name="Gao Y."/>
        </authorList>
    </citation>
    <scope>NUCLEOTIDE SEQUENCE</scope>
    <source>
        <strain evidence="2">MM-2020</strain>
        <tissue evidence="2">Muscle</tissue>
    </source>
</reference>
<organism evidence="2 3">
    <name type="scientific">Mauremys mutica</name>
    <name type="common">yellowpond turtle</name>
    <dbReference type="NCBI Taxonomy" id="74926"/>
    <lineage>
        <taxon>Eukaryota</taxon>
        <taxon>Metazoa</taxon>
        <taxon>Chordata</taxon>
        <taxon>Craniata</taxon>
        <taxon>Vertebrata</taxon>
        <taxon>Euteleostomi</taxon>
        <taxon>Archelosauria</taxon>
        <taxon>Testudinata</taxon>
        <taxon>Testudines</taxon>
        <taxon>Cryptodira</taxon>
        <taxon>Durocryptodira</taxon>
        <taxon>Testudinoidea</taxon>
        <taxon>Geoemydidae</taxon>
        <taxon>Geoemydinae</taxon>
        <taxon>Mauremys</taxon>
    </lineage>
</organism>
<keyword evidence="3" id="KW-1185">Reference proteome</keyword>
<dbReference type="EMBL" id="JAHDVG010000463">
    <property type="protein sequence ID" value="KAH1187129.1"/>
    <property type="molecule type" value="Genomic_DNA"/>
</dbReference>
<dbReference type="AlphaFoldDB" id="A0A9D3XUM1"/>
<feature type="region of interest" description="Disordered" evidence="1">
    <location>
        <begin position="1"/>
        <end position="121"/>
    </location>
</feature>
<feature type="compositionally biased region" description="Low complexity" evidence="1">
    <location>
        <begin position="46"/>
        <end position="56"/>
    </location>
</feature>
<name>A0A9D3XUM1_9SAUR</name>
<proteinExistence type="predicted"/>
<dbReference type="Proteomes" id="UP000827986">
    <property type="component" value="Unassembled WGS sequence"/>
</dbReference>
<comment type="caution">
    <text evidence="2">The sequence shown here is derived from an EMBL/GenBank/DDBJ whole genome shotgun (WGS) entry which is preliminary data.</text>
</comment>
<evidence type="ECO:0000256" key="1">
    <source>
        <dbReference type="SAM" id="MobiDB-lite"/>
    </source>
</evidence>